<evidence type="ECO:0000313" key="1">
    <source>
        <dbReference type="EMBL" id="VDO74722.1"/>
    </source>
</evidence>
<organism evidence="1 2">
    <name type="scientific">Schistosoma margrebowiei</name>
    <dbReference type="NCBI Taxonomy" id="48269"/>
    <lineage>
        <taxon>Eukaryota</taxon>
        <taxon>Metazoa</taxon>
        <taxon>Spiralia</taxon>
        <taxon>Lophotrochozoa</taxon>
        <taxon>Platyhelminthes</taxon>
        <taxon>Trematoda</taxon>
        <taxon>Digenea</taxon>
        <taxon>Strigeidida</taxon>
        <taxon>Schistosomatoidea</taxon>
        <taxon>Schistosomatidae</taxon>
        <taxon>Schistosoma</taxon>
    </lineage>
</organism>
<accession>A0A183LTH3</accession>
<dbReference type="Proteomes" id="UP000277204">
    <property type="component" value="Unassembled WGS sequence"/>
</dbReference>
<gene>
    <name evidence="1" type="ORF">SMRZ_LOCUS7098</name>
</gene>
<proteinExistence type="predicted"/>
<dbReference type="STRING" id="48269.A0A183LTH3"/>
<dbReference type="AlphaFoldDB" id="A0A183LTH3"/>
<reference evidence="1 2" key="1">
    <citation type="submission" date="2018-11" db="EMBL/GenBank/DDBJ databases">
        <authorList>
            <consortium name="Pathogen Informatics"/>
        </authorList>
    </citation>
    <scope>NUCLEOTIDE SEQUENCE [LARGE SCALE GENOMIC DNA]</scope>
    <source>
        <strain evidence="1 2">Zambia</strain>
    </source>
</reference>
<sequence>MKERIGDNNIFRYLDHEILEKIYKTLNLTSIEYDKHTSDKIMIENDALDTPTYEGNAIDGNVSDETNDC</sequence>
<evidence type="ECO:0000313" key="2">
    <source>
        <dbReference type="Proteomes" id="UP000277204"/>
    </source>
</evidence>
<dbReference type="EMBL" id="UZAI01002796">
    <property type="protein sequence ID" value="VDO74722.1"/>
    <property type="molecule type" value="Genomic_DNA"/>
</dbReference>
<name>A0A183LTH3_9TREM</name>
<keyword evidence="2" id="KW-1185">Reference proteome</keyword>
<protein>
    <submittedName>
        <fullName evidence="1">Uncharacterized protein</fullName>
    </submittedName>
</protein>